<evidence type="ECO:0000256" key="1">
    <source>
        <dbReference type="SAM" id="Coils"/>
    </source>
</evidence>
<feature type="coiled-coil region" evidence="1">
    <location>
        <begin position="720"/>
        <end position="754"/>
    </location>
</feature>
<dbReference type="InterPro" id="IPR027417">
    <property type="entry name" value="P-loop_NTPase"/>
</dbReference>
<evidence type="ECO:0000313" key="4">
    <source>
        <dbReference type="Proteomes" id="UP000316426"/>
    </source>
</evidence>
<feature type="domain" description="YhaN AAA" evidence="2">
    <location>
        <begin position="1"/>
        <end position="203"/>
    </location>
</feature>
<dbReference type="AlphaFoldDB" id="A0A518K7H1"/>
<feature type="coiled-coil region" evidence="1">
    <location>
        <begin position="439"/>
        <end position="501"/>
    </location>
</feature>
<keyword evidence="4" id="KW-1185">Reference proteome</keyword>
<sequence>MHIEQLRLTAFGPFTGCSVSLRPGLNILYGPNEAGKSSALRAIHSLLFGVPSRTADNFLHSYGQLRVGGVLVRGDDQRLECVRRKGNKATLRDGEDDKQLDESVLDRFLGAVDAEFFRSVFGIDHERLRAGGEEVIRGEGRVGELLFAAGGVSHLREIQQKLETETSQLFRARAQQPSINSAVSRLDQLRAEVREAQVSSEEWGRHDAERTRLLEQAERLGVELADAEATKERLSRISAAWPTLSSWKAKCADLQALEEAVLLPVDAEKRRTEANEQLSLAHSTLRLAQSQLERVNKQLAELQTPEAVLREQERIDQLYRRLGSHEKNAEDRGTLEARRRAARNNARQTVDRLGWSVSLEEVEKSRLADHKKVTIRTLAKQHGEIVQRLSSATKLNAKSGKRLQTLEQELTGASVGSETKGLTQALAEANSLLDVFAGLEARRDTINRLRREADEALARLPLWSGTLDELRRMKTPTEAAVEEFDERRRDITTRLSALQERMQENTESEASLLEKLAALEKGDVVPTEAELLEARAIRDRGVRLAVDTLEGRTPESREIEKFIGEVREGEALSSALGPSVLRADKVVDRLRREADHVAAKAQLVTQRDSLSRQRQNLTSSIEAAEAEQRRYAEEWNSRWASSGLTPLSPPEMRSWLRQHAQLLESASEVTSQSEALDADERRCESIRTDLLKELSAVGTEAKGTGLDGLADLAQHHIESLRSERARREQLAADIERVKVESDEAGEELREAEEFLSAWRVSWAEAMALLQLPADALPEEAESMLSNLDQLFRELDEADGFRGRVYGIDKTAEEFSLAAQELASVIAPDLAGRPVEELVATLNTRVSEARRVDQQVKTLTEQRATQEGLVRDAEASAAKSQAVLDGLLSEAGCTNTQELSKAIERSAQKRALQQQVEELKTQLAPHCGGQTLDEFQEDATTEDPDRLASKMAEVEGLVTRLREQREASLTAAEREASALTRFDGGDAAAEKEALRQSLLTQVEEDVREYVVTTVASNLLRRAIERYQERSQGPVLSLASDRFQQLTCGAFAGLKADYDESGNDILVGVRADGSSPLRVEGMSEGSRDQLYLALRLATLEHWFDHHEPVPFIVDDVLLSFDDARAEATLGALIELSARTQVLFFTHHDHLVSLARKVSDIHSGDSSVHVVTAWNGQS</sequence>
<dbReference type="InterPro" id="IPR038734">
    <property type="entry name" value="YhaN_AAA"/>
</dbReference>
<feature type="coiled-coil region" evidence="1">
    <location>
        <begin position="607"/>
        <end position="634"/>
    </location>
</feature>
<gene>
    <name evidence="3" type="primary">recF_2</name>
    <name evidence="3" type="ORF">Spa11_19340</name>
</gene>
<evidence type="ECO:0000313" key="3">
    <source>
        <dbReference type="EMBL" id="QDV73735.1"/>
    </source>
</evidence>
<organism evidence="3 4">
    <name type="scientific">Botrimarina mediterranea</name>
    <dbReference type="NCBI Taxonomy" id="2528022"/>
    <lineage>
        <taxon>Bacteria</taxon>
        <taxon>Pseudomonadati</taxon>
        <taxon>Planctomycetota</taxon>
        <taxon>Planctomycetia</taxon>
        <taxon>Pirellulales</taxon>
        <taxon>Lacipirellulaceae</taxon>
        <taxon>Botrimarina</taxon>
    </lineage>
</organism>
<feature type="coiled-coil region" evidence="1">
    <location>
        <begin position="155"/>
        <end position="237"/>
    </location>
</feature>
<dbReference type="Gene3D" id="3.40.50.300">
    <property type="entry name" value="P-loop containing nucleotide triphosphate hydrolases"/>
    <property type="match status" value="2"/>
</dbReference>
<dbReference type="PANTHER" id="PTHR41259:SF1">
    <property type="entry name" value="DOUBLE-STRAND BREAK REPAIR RAD50 ATPASE, PUTATIVE-RELATED"/>
    <property type="match status" value="1"/>
</dbReference>
<accession>A0A518K7H1</accession>
<dbReference type="PANTHER" id="PTHR41259">
    <property type="entry name" value="DOUBLE-STRAND BREAK REPAIR RAD50 ATPASE, PUTATIVE-RELATED"/>
    <property type="match status" value="1"/>
</dbReference>
<reference evidence="3 4" key="1">
    <citation type="submission" date="2019-02" db="EMBL/GenBank/DDBJ databases">
        <title>Deep-cultivation of Planctomycetes and their phenomic and genomic characterization uncovers novel biology.</title>
        <authorList>
            <person name="Wiegand S."/>
            <person name="Jogler M."/>
            <person name="Boedeker C."/>
            <person name="Pinto D."/>
            <person name="Vollmers J."/>
            <person name="Rivas-Marin E."/>
            <person name="Kohn T."/>
            <person name="Peeters S.H."/>
            <person name="Heuer A."/>
            <person name="Rast P."/>
            <person name="Oberbeckmann S."/>
            <person name="Bunk B."/>
            <person name="Jeske O."/>
            <person name="Meyerdierks A."/>
            <person name="Storesund J.E."/>
            <person name="Kallscheuer N."/>
            <person name="Luecker S."/>
            <person name="Lage O.M."/>
            <person name="Pohl T."/>
            <person name="Merkel B.J."/>
            <person name="Hornburger P."/>
            <person name="Mueller R.-W."/>
            <person name="Bruemmer F."/>
            <person name="Labrenz M."/>
            <person name="Spormann A.M."/>
            <person name="Op den Camp H."/>
            <person name="Overmann J."/>
            <person name="Amann R."/>
            <person name="Jetten M.S.M."/>
            <person name="Mascher T."/>
            <person name="Medema M.H."/>
            <person name="Devos D.P."/>
            <person name="Kaster A.-K."/>
            <person name="Ovreas L."/>
            <person name="Rohde M."/>
            <person name="Galperin M.Y."/>
            <person name="Jogler C."/>
        </authorList>
    </citation>
    <scope>NUCLEOTIDE SEQUENCE [LARGE SCALE GENOMIC DNA]</scope>
    <source>
        <strain evidence="3 4">Spa11</strain>
    </source>
</reference>
<dbReference type="SUPFAM" id="SSF52540">
    <property type="entry name" value="P-loop containing nucleoside triphosphate hydrolases"/>
    <property type="match status" value="2"/>
</dbReference>
<dbReference type="KEGG" id="bmei:Spa11_19340"/>
<evidence type="ECO:0000259" key="2">
    <source>
        <dbReference type="Pfam" id="PF13514"/>
    </source>
</evidence>
<name>A0A518K7H1_9BACT</name>
<protein>
    <submittedName>
        <fullName evidence="3">DNA replication and repair protein RecF</fullName>
    </submittedName>
</protein>
<proteinExistence type="predicted"/>
<dbReference type="Pfam" id="PF13514">
    <property type="entry name" value="AAA_27"/>
    <property type="match status" value="1"/>
</dbReference>
<dbReference type="EMBL" id="CP036349">
    <property type="protein sequence ID" value="QDV73735.1"/>
    <property type="molecule type" value="Genomic_DNA"/>
</dbReference>
<dbReference type="Proteomes" id="UP000316426">
    <property type="component" value="Chromosome"/>
</dbReference>
<dbReference type="RefSeq" id="WP_145111258.1">
    <property type="nucleotide sequence ID" value="NZ_CP036349.1"/>
</dbReference>
<keyword evidence="1" id="KW-0175">Coiled coil</keyword>